<keyword evidence="3 5" id="KW-1133">Transmembrane helix</keyword>
<dbReference type="InterPro" id="IPR050186">
    <property type="entry name" value="TPT_transporter"/>
</dbReference>
<organism evidence="7 8">
    <name type="scientific">Metschnikowia aff. pulcherrima</name>
    <dbReference type="NCBI Taxonomy" id="2163413"/>
    <lineage>
        <taxon>Eukaryota</taxon>
        <taxon>Fungi</taxon>
        <taxon>Dikarya</taxon>
        <taxon>Ascomycota</taxon>
        <taxon>Saccharomycotina</taxon>
        <taxon>Pichiomycetes</taxon>
        <taxon>Metschnikowiaceae</taxon>
        <taxon>Metschnikowia</taxon>
    </lineage>
</organism>
<dbReference type="InterPro" id="IPR004853">
    <property type="entry name" value="Sugar_P_trans_dom"/>
</dbReference>
<feature type="transmembrane region" description="Helical" evidence="5">
    <location>
        <begin position="86"/>
        <end position="103"/>
    </location>
</feature>
<feature type="transmembrane region" description="Helical" evidence="5">
    <location>
        <begin position="115"/>
        <end position="139"/>
    </location>
</feature>
<feature type="transmembrane region" description="Helical" evidence="5">
    <location>
        <begin position="12"/>
        <end position="31"/>
    </location>
</feature>
<feature type="transmembrane region" description="Helical" evidence="5">
    <location>
        <begin position="248"/>
        <end position="268"/>
    </location>
</feature>
<gene>
    <name evidence="7" type="primary">MPUL0B05820</name>
    <name evidence="7" type="ORF">METSCH_B05820</name>
</gene>
<proteinExistence type="predicted"/>
<keyword evidence="8" id="KW-1185">Reference proteome</keyword>
<evidence type="ECO:0000256" key="1">
    <source>
        <dbReference type="ARBA" id="ARBA00004141"/>
    </source>
</evidence>
<accession>A0A4P6XJL3</accession>
<name>A0A4P6XJL3_9ASCO</name>
<evidence type="ECO:0000256" key="2">
    <source>
        <dbReference type="ARBA" id="ARBA00022692"/>
    </source>
</evidence>
<evidence type="ECO:0000256" key="4">
    <source>
        <dbReference type="ARBA" id="ARBA00023136"/>
    </source>
</evidence>
<reference evidence="8" key="1">
    <citation type="submission" date="2019-03" db="EMBL/GenBank/DDBJ databases">
        <title>Snf2 controls pulcherriminic acid biosynthesis and connects pigmentation and antifungal activity of the yeast Metschnikowia pulcherrima.</title>
        <authorList>
            <person name="Gore-Lloyd D."/>
            <person name="Sumann I."/>
            <person name="Brachmann A.O."/>
            <person name="Schneeberger K."/>
            <person name="Ortiz-Merino R.A."/>
            <person name="Moreno-Beltran M."/>
            <person name="Schlaefli M."/>
            <person name="Kirner P."/>
            <person name="Santos Kron A."/>
            <person name="Wolfe K.H."/>
            <person name="Piel J."/>
            <person name="Ahrens C.H."/>
            <person name="Henk D."/>
            <person name="Freimoser F.M."/>
        </authorList>
    </citation>
    <scope>NUCLEOTIDE SEQUENCE [LARGE SCALE GENOMIC DNA]</scope>
    <source>
        <strain evidence="8">APC 1.2</strain>
    </source>
</reference>
<feature type="transmembrane region" description="Helical" evidence="5">
    <location>
        <begin position="43"/>
        <end position="65"/>
    </location>
</feature>
<evidence type="ECO:0000259" key="6">
    <source>
        <dbReference type="Pfam" id="PF03151"/>
    </source>
</evidence>
<dbReference type="GO" id="GO:0016020">
    <property type="term" value="C:membrane"/>
    <property type="evidence" value="ECO:0007669"/>
    <property type="project" value="UniProtKB-SubCell"/>
</dbReference>
<evidence type="ECO:0000313" key="7">
    <source>
        <dbReference type="EMBL" id="QBM87380.1"/>
    </source>
</evidence>
<keyword evidence="4 5" id="KW-0472">Membrane</keyword>
<sequence>MPGKQDAPNMPLIAAYIGGWYFFSMSISVYNKWMFGGGLNFRFPLFVTAFHQICLFTLSAIVLYFRPQLRPKVNSGAHSFMGELKIPLGLYAAQILPCALALAGDIGLSNVALEYISLSLYTMLKTSSLVFVLLFGLLFRLEKFNWRLIVIVIVMCALVMMMTERPADADENGLQPIGVALILAALVISGLRWLFTQLLLKKNDHTRNPMLTILYISPSMTVALFIFGLIFETWAAFTSLPIWEEKGFVGTILLMVTPGILAFCMTLCEFQLLSVAQVLTLSIAGIFKELLTIMLGLLIFGDRLSPINCVGLVVTFLDILWYNYFRYTEPDLPNTKPGYAAVPLDAESLAPEAIELKQH</sequence>
<dbReference type="PANTHER" id="PTHR11132">
    <property type="entry name" value="SOLUTE CARRIER FAMILY 35"/>
    <property type="match status" value="1"/>
</dbReference>
<feature type="domain" description="Sugar phosphate transporter" evidence="6">
    <location>
        <begin position="13"/>
        <end position="323"/>
    </location>
</feature>
<dbReference type="Pfam" id="PF03151">
    <property type="entry name" value="TPT"/>
    <property type="match status" value="1"/>
</dbReference>
<dbReference type="EMBL" id="CP034457">
    <property type="protein sequence ID" value="QBM87380.1"/>
    <property type="molecule type" value="Genomic_DNA"/>
</dbReference>
<feature type="transmembrane region" description="Helical" evidence="5">
    <location>
        <begin position="146"/>
        <end position="163"/>
    </location>
</feature>
<dbReference type="AlphaFoldDB" id="A0A4P6XJL3"/>
<keyword evidence="2 5" id="KW-0812">Transmembrane</keyword>
<evidence type="ECO:0000256" key="5">
    <source>
        <dbReference type="SAM" id="Phobius"/>
    </source>
</evidence>
<comment type="subcellular location">
    <subcellularLocation>
        <location evidence="1">Membrane</location>
        <topology evidence="1">Multi-pass membrane protein</topology>
    </subcellularLocation>
</comment>
<dbReference type="Proteomes" id="UP000292447">
    <property type="component" value="Chromosome II"/>
</dbReference>
<feature type="transmembrane region" description="Helical" evidence="5">
    <location>
        <begin position="175"/>
        <end position="200"/>
    </location>
</feature>
<evidence type="ECO:0000313" key="8">
    <source>
        <dbReference type="Proteomes" id="UP000292447"/>
    </source>
</evidence>
<evidence type="ECO:0000256" key="3">
    <source>
        <dbReference type="ARBA" id="ARBA00022989"/>
    </source>
</evidence>
<feature type="transmembrane region" description="Helical" evidence="5">
    <location>
        <begin position="275"/>
        <end position="299"/>
    </location>
</feature>
<dbReference type="STRING" id="2163413.A0A4P6XJL3"/>
<feature type="transmembrane region" description="Helical" evidence="5">
    <location>
        <begin position="305"/>
        <end position="325"/>
    </location>
</feature>
<feature type="transmembrane region" description="Helical" evidence="5">
    <location>
        <begin position="212"/>
        <end position="236"/>
    </location>
</feature>
<protein>
    <submittedName>
        <fullName evidence="7">Solute carrier family 35, member C2</fullName>
    </submittedName>
</protein>